<name>A0ABR5ZD84_9GAMM</name>
<gene>
    <name evidence="1" type="ORF">H2Y56_10490</name>
</gene>
<comment type="caution">
    <text evidence="1">The sequence shown here is derived from an EMBL/GenBank/DDBJ whole genome shotgun (WGS) entry which is preliminary data.</text>
</comment>
<evidence type="ECO:0000313" key="2">
    <source>
        <dbReference type="Proteomes" id="UP000530038"/>
    </source>
</evidence>
<proteinExistence type="predicted"/>
<protein>
    <submittedName>
        <fullName evidence="1">Uncharacterized protein</fullName>
    </submittedName>
</protein>
<evidence type="ECO:0000313" key="1">
    <source>
        <dbReference type="EMBL" id="MBA5232544.1"/>
    </source>
</evidence>
<dbReference type="Proteomes" id="UP000530038">
    <property type="component" value="Unassembled WGS sequence"/>
</dbReference>
<sequence>MTNAVVWFDRDSSKVWAVADSLLTAQTTSAGHTSISRVTDQAMKVLRLQVGAWGTLPRSIVGAPVICYDVGIVYAGAVTPALMTYSAAAMMLPNLHPQTEKDRRIFTPGLAAVADLIRYLSERYTRDASVGYASNRAPFCEFVIFGLPTDEKLNSLPLDCYWIHPKFNSIGEFSQIAERVDLLGGEVAVIGDDTDSLRADIDRLLACPSDNHKGREPRVALEARMRARKHDTVGGTLQFGILEGGRMSLFGAMHDEFGEPVQNWLGFDFKAEINSILGMSVKIPSLD</sequence>
<keyword evidence="2" id="KW-1185">Reference proteome</keyword>
<organism evidence="1 2">
    <name type="scientific">Pectobacterium aroidearum</name>
    <dbReference type="NCBI Taxonomy" id="1201031"/>
    <lineage>
        <taxon>Bacteria</taxon>
        <taxon>Pseudomonadati</taxon>
        <taxon>Pseudomonadota</taxon>
        <taxon>Gammaproteobacteria</taxon>
        <taxon>Enterobacterales</taxon>
        <taxon>Pectobacteriaceae</taxon>
        <taxon>Pectobacterium</taxon>
    </lineage>
</organism>
<reference evidence="1 2" key="1">
    <citation type="submission" date="2020-07" db="EMBL/GenBank/DDBJ databases">
        <title>Characterization of Pectobacterium aroidearum strains causing soft rot on Amorphophallus konjac.</title>
        <authorList>
            <person name="Xie H."/>
        </authorList>
    </citation>
    <scope>NUCLEOTIDE SEQUENCE [LARGE SCALE GENOMIC DNA]</scope>
    <source>
        <strain evidence="1 2">MY10</strain>
    </source>
</reference>
<dbReference type="RefSeq" id="WP_181829453.1">
    <property type="nucleotide sequence ID" value="NZ_CP104757.1"/>
</dbReference>
<dbReference type="EMBL" id="JACERK010000004">
    <property type="protein sequence ID" value="MBA5232544.1"/>
    <property type="molecule type" value="Genomic_DNA"/>
</dbReference>
<accession>A0ABR5ZD84</accession>